<organism evidence="11 12">
    <name type="scientific">Rhodopseudomonas palustris (strain HaA2)</name>
    <dbReference type="NCBI Taxonomy" id="316058"/>
    <lineage>
        <taxon>Bacteria</taxon>
        <taxon>Pseudomonadati</taxon>
        <taxon>Pseudomonadota</taxon>
        <taxon>Alphaproteobacteria</taxon>
        <taxon>Hyphomicrobiales</taxon>
        <taxon>Nitrobacteraceae</taxon>
        <taxon>Rhodopseudomonas</taxon>
    </lineage>
</organism>
<dbReference type="PANTHER" id="PTHR43386">
    <property type="entry name" value="OLIGOPEPTIDE TRANSPORT SYSTEM PERMEASE PROTEIN APPC"/>
    <property type="match status" value="1"/>
</dbReference>
<proteinExistence type="inferred from homology"/>
<dbReference type="Gene3D" id="1.10.3720.10">
    <property type="entry name" value="MetI-like"/>
    <property type="match status" value="1"/>
</dbReference>
<keyword evidence="7 9" id="KW-1133">Transmembrane helix</keyword>
<dbReference type="InterPro" id="IPR035906">
    <property type="entry name" value="MetI-like_sf"/>
</dbReference>
<dbReference type="CDD" id="cd06261">
    <property type="entry name" value="TM_PBP2"/>
    <property type="match status" value="1"/>
</dbReference>
<evidence type="ECO:0000256" key="4">
    <source>
        <dbReference type="ARBA" id="ARBA00022692"/>
    </source>
</evidence>
<name>Q2IVI1_RHOP2</name>
<evidence type="ECO:0000256" key="3">
    <source>
        <dbReference type="ARBA" id="ARBA00022475"/>
    </source>
</evidence>
<evidence type="ECO:0000313" key="12">
    <source>
        <dbReference type="Proteomes" id="UP000008809"/>
    </source>
</evidence>
<evidence type="ECO:0000256" key="5">
    <source>
        <dbReference type="ARBA" id="ARBA00022856"/>
    </source>
</evidence>
<protein>
    <submittedName>
        <fullName evidence="11">Binding-protein-dependent transport systems inner membrane component</fullName>
    </submittedName>
</protein>
<dbReference type="PROSITE" id="PS50928">
    <property type="entry name" value="ABC_TM1"/>
    <property type="match status" value="1"/>
</dbReference>
<keyword evidence="8 9" id="KW-0472">Membrane</keyword>
<evidence type="ECO:0000256" key="9">
    <source>
        <dbReference type="RuleBase" id="RU363032"/>
    </source>
</evidence>
<dbReference type="RefSeq" id="WP_011441963.1">
    <property type="nucleotide sequence ID" value="NC_007778.1"/>
</dbReference>
<keyword evidence="4 9" id="KW-0812">Transmembrane</keyword>
<comment type="similarity">
    <text evidence="9">Belongs to the binding-protein-dependent transport system permease family.</text>
</comment>
<dbReference type="Pfam" id="PF12911">
    <property type="entry name" value="OppC_N"/>
    <property type="match status" value="1"/>
</dbReference>
<feature type="transmembrane region" description="Helical" evidence="9">
    <location>
        <begin position="85"/>
        <end position="110"/>
    </location>
</feature>
<evidence type="ECO:0000256" key="2">
    <source>
        <dbReference type="ARBA" id="ARBA00022448"/>
    </source>
</evidence>
<dbReference type="Proteomes" id="UP000008809">
    <property type="component" value="Chromosome"/>
</dbReference>
<dbReference type="EMBL" id="CP000250">
    <property type="protein sequence ID" value="ABD07779.1"/>
    <property type="molecule type" value="Genomic_DNA"/>
</dbReference>
<reference evidence="11 12" key="1">
    <citation type="submission" date="2006-01" db="EMBL/GenBank/DDBJ databases">
        <title>Complete sequence of Rhodopseudomonas palustris HaA2.</title>
        <authorList>
            <consortium name="US DOE Joint Genome Institute"/>
            <person name="Copeland A."/>
            <person name="Lucas S."/>
            <person name="Lapidus A."/>
            <person name="Barry K."/>
            <person name="Detter J.C."/>
            <person name="Glavina T."/>
            <person name="Hammon N."/>
            <person name="Israni S."/>
            <person name="Pitluck S."/>
            <person name="Chain P."/>
            <person name="Malfatti S."/>
            <person name="Shin M."/>
            <person name="Vergez L."/>
            <person name="Schmutz J."/>
            <person name="Larimer F."/>
            <person name="Land M."/>
            <person name="Hauser L."/>
            <person name="Pelletier D.A."/>
            <person name="Kyrpides N."/>
            <person name="Anderson I."/>
            <person name="Oda Y."/>
            <person name="Harwood C.S."/>
            <person name="Richardson P."/>
        </authorList>
    </citation>
    <scope>NUCLEOTIDE SEQUENCE [LARGE SCALE GENOMIC DNA]</scope>
    <source>
        <strain evidence="11 12">HaA2</strain>
    </source>
</reference>
<keyword evidence="2 9" id="KW-0813">Transport</keyword>
<dbReference type="SUPFAM" id="SSF161098">
    <property type="entry name" value="MetI-like"/>
    <property type="match status" value="1"/>
</dbReference>
<keyword evidence="12" id="KW-1185">Reference proteome</keyword>
<dbReference type="KEGG" id="rpb:RPB_3080"/>
<evidence type="ECO:0000256" key="6">
    <source>
        <dbReference type="ARBA" id="ARBA00022927"/>
    </source>
</evidence>
<dbReference type="PANTHER" id="PTHR43386:SF1">
    <property type="entry name" value="D,D-DIPEPTIDE TRANSPORT SYSTEM PERMEASE PROTEIN DDPC-RELATED"/>
    <property type="match status" value="1"/>
</dbReference>
<evidence type="ECO:0000313" key="11">
    <source>
        <dbReference type="EMBL" id="ABD07779.1"/>
    </source>
</evidence>
<keyword evidence="6" id="KW-0653">Protein transport</keyword>
<dbReference type="InterPro" id="IPR000515">
    <property type="entry name" value="MetI-like"/>
</dbReference>
<dbReference type="Pfam" id="PF00528">
    <property type="entry name" value="BPD_transp_1"/>
    <property type="match status" value="1"/>
</dbReference>
<evidence type="ECO:0000259" key="10">
    <source>
        <dbReference type="PROSITE" id="PS50928"/>
    </source>
</evidence>
<keyword evidence="5" id="KW-0571">Peptide transport</keyword>
<feature type="domain" description="ABC transmembrane type-1" evidence="10">
    <location>
        <begin position="81"/>
        <end position="269"/>
    </location>
</feature>
<keyword evidence="3" id="KW-1003">Cell membrane</keyword>
<sequence>MKDRSAFAEFALRFARNRGALLGIIIIVVVLGLALAAPWLIEQNPLRIVSRPEVWPFTNPRYPLGTDSIGRNILAMIAYGARTTLMIGIVAALTATAIGVVIGAAAAWFGGWIDEVLTRITELFQTVPNILLIMTVVAILGQTIDNITMAIGVTMWPGIARLTRAEFLTLKNREFVLACRSMGMSNIRIMAGEILPNAIPPVIVLASVIIGSSILFESAISFLGLGDPNVASWGALIGDGRTLIRRSWYICAIPGVAIMLTVLAMNLIGDGLNDALNPKLRDR</sequence>
<dbReference type="AlphaFoldDB" id="Q2IVI1"/>
<dbReference type="STRING" id="316058.RPB_3080"/>
<evidence type="ECO:0000256" key="1">
    <source>
        <dbReference type="ARBA" id="ARBA00004651"/>
    </source>
</evidence>
<feature type="transmembrane region" description="Helical" evidence="9">
    <location>
        <begin position="130"/>
        <end position="154"/>
    </location>
</feature>
<dbReference type="eggNOG" id="COG1173">
    <property type="taxonomic scope" value="Bacteria"/>
</dbReference>
<gene>
    <name evidence="11" type="ordered locus">RPB_3080</name>
</gene>
<dbReference type="GO" id="GO:0015833">
    <property type="term" value="P:peptide transport"/>
    <property type="evidence" value="ECO:0007669"/>
    <property type="project" value="UniProtKB-KW"/>
</dbReference>
<accession>Q2IVI1</accession>
<feature type="transmembrane region" description="Helical" evidence="9">
    <location>
        <begin position="247"/>
        <end position="268"/>
    </location>
</feature>
<evidence type="ECO:0000256" key="7">
    <source>
        <dbReference type="ARBA" id="ARBA00022989"/>
    </source>
</evidence>
<dbReference type="GO" id="GO:0005886">
    <property type="term" value="C:plasma membrane"/>
    <property type="evidence" value="ECO:0007669"/>
    <property type="project" value="UniProtKB-SubCell"/>
</dbReference>
<comment type="subcellular location">
    <subcellularLocation>
        <location evidence="1 9">Cell membrane</location>
        <topology evidence="1 9">Multi-pass membrane protein</topology>
    </subcellularLocation>
</comment>
<dbReference type="InterPro" id="IPR050366">
    <property type="entry name" value="BP-dependent_transpt_permease"/>
</dbReference>
<evidence type="ECO:0000256" key="8">
    <source>
        <dbReference type="ARBA" id="ARBA00023136"/>
    </source>
</evidence>
<feature type="transmembrane region" description="Helical" evidence="9">
    <location>
        <begin position="203"/>
        <end position="226"/>
    </location>
</feature>
<dbReference type="HOGENOM" id="CLU_028518_1_1_5"/>
<feature type="transmembrane region" description="Helical" evidence="9">
    <location>
        <begin position="20"/>
        <end position="41"/>
    </location>
</feature>
<dbReference type="GO" id="GO:0055085">
    <property type="term" value="P:transmembrane transport"/>
    <property type="evidence" value="ECO:0007669"/>
    <property type="project" value="InterPro"/>
</dbReference>
<dbReference type="InterPro" id="IPR025966">
    <property type="entry name" value="OppC_N"/>
</dbReference>
<dbReference type="GO" id="GO:0015031">
    <property type="term" value="P:protein transport"/>
    <property type="evidence" value="ECO:0007669"/>
    <property type="project" value="UniProtKB-KW"/>
</dbReference>